<keyword evidence="1" id="KW-0472">Membrane</keyword>
<dbReference type="OrthoDB" id="9154573at2"/>
<dbReference type="Pfam" id="PF19865">
    <property type="entry name" value="DUF6338"/>
    <property type="match status" value="1"/>
</dbReference>
<protein>
    <submittedName>
        <fullName evidence="2">Prophage PssSM-03</fullName>
    </submittedName>
</protein>
<evidence type="ECO:0000256" key="1">
    <source>
        <dbReference type="SAM" id="Phobius"/>
    </source>
</evidence>
<feature type="transmembrane region" description="Helical" evidence="1">
    <location>
        <begin position="43"/>
        <end position="65"/>
    </location>
</feature>
<feature type="transmembrane region" description="Helical" evidence="1">
    <location>
        <begin position="80"/>
        <end position="107"/>
    </location>
</feature>
<comment type="caution">
    <text evidence="2">The sequence shown here is derived from an EMBL/GenBank/DDBJ whole genome shotgun (WGS) entry which is preliminary data.</text>
</comment>
<accession>A0A0A6FCW6</accession>
<dbReference type="AlphaFoldDB" id="A0A0A6FCW6"/>
<organism evidence="2 3">
    <name type="scientific">Pseudomonas chlororaphis</name>
    <dbReference type="NCBI Taxonomy" id="587753"/>
    <lineage>
        <taxon>Bacteria</taxon>
        <taxon>Pseudomonadati</taxon>
        <taxon>Pseudomonadota</taxon>
        <taxon>Gammaproteobacteria</taxon>
        <taxon>Pseudomonadales</taxon>
        <taxon>Pseudomonadaceae</taxon>
        <taxon>Pseudomonas</taxon>
    </lineage>
</organism>
<keyword evidence="1" id="KW-1133">Transmembrane helix</keyword>
<dbReference type="Proteomes" id="UP000030564">
    <property type="component" value="Unassembled WGS sequence"/>
</dbReference>
<sequence>MDDLVKEVIPLLQYLIPGFLSAWIFYSLTAFKRPDTFGQIVQALIFTFVIQGAVLGIGAICLWVGSKGFSVGKWDARAEALWAFIVSVCLAGLFCYLASNGVLHVWLRKRNLTRKSSHPSEWYSAFERQDRLVTLQLNDERRLFGWPLEWPSGPSEGQFILLNPQWLGDGGEVLTFGAELMVIDSSKVQWVEFNSVEEVVS</sequence>
<keyword evidence="1" id="KW-0812">Transmembrane</keyword>
<feature type="transmembrane region" description="Helical" evidence="1">
    <location>
        <begin position="12"/>
        <end position="31"/>
    </location>
</feature>
<name>A0A0A6FCW6_9PSED</name>
<dbReference type="EMBL" id="JSFK01000032">
    <property type="protein sequence ID" value="KHA70626.1"/>
    <property type="molecule type" value="Genomic_DNA"/>
</dbReference>
<evidence type="ECO:0000313" key="2">
    <source>
        <dbReference type="EMBL" id="KHA70626.1"/>
    </source>
</evidence>
<proteinExistence type="predicted"/>
<gene>
    <name evidence="2" type="ORF">NZ35_24305</name>
</gene>
<dbReference type="InterPro" id="IPR045919">
    <property type="entry name" value="DUF6338"/>
</dbReference>
<dbReference type="PATRIC" id="fig|587753.9.peg.4062"/>
<evidence type="ECO:0000313" key="3">
    <source>
        <dbReference type="Proteomes" id="UP000030564"/>
    </source>
</evidence>
<reference evidence="2 3" key="1">
    <citation type="submission" date="2014-10" db="EMBL/GenBank/DDBJ databases">
        <title>Draft genome sequence of Pseudomonas chlororaphis EA105.</title>
        <authorList>
            <person name="McCully L.M."/>
            <person name="Bitzer A.S."/>
            <person name="Spence C."/>
            <person name="Bais H."/>
            <person name="Silby M.W."/>
        </authorList>
    </citation>
    <scope>NUCLEOTIDE SEQUENCE [LARGE SCALE GENOMIC DNA]</scope>
    <source>
        <strain evidence="2 3">EA105</strain>
    </source>
</reference>